<dbReference type="EMBL" id="OU895877">
    <property type="protein sequence ID" value="CAG9798838.1"/>
    <property type="molecule type" value="Genomic_DNA"/>
</dbReference>
<dbReference type="Proteomes" id="UP001153620">
    <property type="component" value="Chromosome 1"/>
</dbReference>
<reference evidence="2" key="2">
    <citation type="submission" date="2022-10" db="EMBL/GenBank/DDBJ databases">
        <authorList>
            <consortium name="ENA_rothamsted_submissions"/>
            <consortium name="culmorum"/>
            <person name="King R."/>
        </authorList>
    </citation>
    <scope>NUCLEOTIDE SEQUENCE</scope>
</reference>
<feature type="chain" id="PRO_5040511683" evidence="1">
    <location>
        <begin position="23"/>
        <end position="77"/>
    </location>
</feature>
<protein>
    <submittedName>
        <fullName evidence="2">Uncharacterized protein</fullName>
    </submittedName>
</protein>
<dbReference type="PROSITE" id="PS51257">
    <property type="entry name" value="PROKAR_LIPOPROTEIN"/>
    <property type="match status" value="1"/>
</dbReference>
<evidence type="ECO:0000256" key="1">
    <source>
        <dbReference type="SAM" id="SignalP"/>
    </source>
</evidence>
<evidence type="ECO:0000313" key="3">
    <source>
        <dbReference type="Proteomes" id="UP001153620"/>
    </source>
</evidence>
<name>A0A9N9RKR9_9DIPT</name>
<keyword evidence="3" id="KW-1185">Reference proteome</keyword>
<evidence type="ECO:0000313" key="2">
    <source>
        <dbReference type="EMBL" id="CAG9798838.1"/>
    </source>
</evidence>
<gene>
    <name evidence="2" type="ORF">CHIRRI_LOCUS1814</name>
</gene>
<reference evidence="2" key="1">
    <citation type="submission" date="2022-01" db="EMBL/GenBank/DDBJ databases">
        <authorList>
            <person name="King R."/>
        </authorList>
    </citation>
    <scope>NUCLEOTIDE SEQUENCE</scope>
</reference>
<proteinExistence type="predicted"/>
<keyword evidence="1" id="KW-0732">Signal</keyword>
<dbReference type="AlphaFoldDB" id="A0A9N9RKR9"/>
<accession>A0A9N9RKR9</accession>
<organism evidence="2 3">
    <name type="scientific">Chironomus riparius</name>
    <dbReference type="NCBI Taxonomy" id="315576"/>
    <lineage>
        <taxon>Eukaryota</taxon>
        <taxon>Metazoa</taxon>
        <taxon>Ecdysozoa</taxon>
        <taxon>Arthropoda</taxon>
        <taxon>Hexapoda</taxon>
        <taxon>Insecta</taxon>
        <taxon>Pterygota</taxon>
        <taxon>Neoptera</taxon>
        <taxon>Endopterygota</taxon>
        <taxon>Diptera</taxon>
        <taxon>Nematocera</taxon>
        <taxon>Chironomoidea</taxon>
        <taxon>Chironomidae</taxon>
        <taxon>Chironominae</taxon>
        <taxon>Chironomus</taxon>
    </lineage>
</organism>
<feature type="signal peptide" evidence="1">
    <location>
        <begin position="1"/>
        <end position="22"/>
    </location>
</feature>
<sequence length="77" mass="8257">MFSSKVFTLTLIILIVSCMVESKSTNGNLERVKRGGCANGGIPPYCCANRSRSPYCCANGSPSPYCCANHSMRPDCS</sequence>